<evidence type="ECO:0000313" key="3">
    <source>
        <dbReference type="Proteomes" id="UP000574390"/>
    </source>
</evidence>
<name>A0A7J6PT42_PEROL</name>
<evidence type="ECO:0000256" key="1">
    <source>
        <dbReference type="SAM" id="MobiDB-lite"/>
    </source>
</evidence>
<proteinExistence type="predicted"/>
<dbReference type="EMBL" id="JABANM010034726">
    <property type="protein sequence ID" value="KAF4699172.1"/>
    <property type="molecule type" value="Genomic_DNA"/>
</dbReference>
<organism evidence="2 3">
    <name type="scientific">Perkinsus olseni</name>
    <name type="common">Perkinsus atlanticus</name>
    <dbReference type="NCBI Taxonomy" id="32597"/>
    <lineage>
        <taxon>Eukaryota</taxon>
        <taxon>Sar</taxon>
        <taxon>Alveolata</taxon>
        <taxon>Perkinsozoa</taxon>
        <taxon>Perkinsea</taxon>
        <taxon>Perkinsida</taxon>
        <taxon>Perkinsidae</taxon>
        <taxon>Perkinsus</taxon>
    </lineage>
</organism>
<accession>A0A7J6PT42</accession>
<sequence>MTSSSSSHANTQRKAAPTVNTSAQQQQSSMNATEAFQARMKKYGTVGLGIIPDSLGALHVAETLDDTTPPPAPTTTGADAINNRDDFLKLLNEVADYHINSRKRISDFARELIKKGGGYEALTFKDLYNMLLDLGQWKDPAEERGINDRDIQSLAMKYDDDEVNKAGERMMLAQQGGISVPPVHATKSVADGIDRKKVISIHKFMNKTFLRLVATFKKIPQTERYEMLPKVVEAAAEVHVTLKVYSEFHIDADDLEMAVQRMEKQLEDDKAYQQEAEMLAHTMAKLHEYCRPLLLEDEFEKMMELLYEQNTSTRKLWAKLYDMLFSSKATPDHHKISIKTAYREFVKHTKENSKAMKDAGYPELNPLELGDLYGRYKDNDKIHNIWIKSSCDLAAYLQVMMIAAQGQMPPPPPPPSVMKRVKNITASQVVAMQSCMTACLGLIKTMMKSEDNPEEVFDAQYALPFAQGVASIAIEREDSGKGLTGEDLTIAGMMHSPTLQGDMKFMESSMKQQQYISEIMQMCGGAKPPGGSQQPNACSIM</sequence>
<feature type="region of interest" description="Disordered" evidence="1">
    <location>
        <begin position="1"/>
        <end position="32"/>
    </location>
</feature>
<dbReference type="Proteomes" id="UP000574390">
    <property type="component" value="Unassembled WGS sequence"/>
</dbReference>
<gene>
    <name evidence="2" type="ORF">FOZ62_027907</name>
</gene>
<dbReference type="AlphaFoldDB" id="A0A7J6PT42"/>
<reference evidence="2 3" key="1">
    <citation type="submission" date="2020-04" db="EMBL/GenBank/DDBJ databases">
        <title>Perkinsus olseni comparative genomics.</title>
        <authorList>
            <person name="Bogema D.R."/>
        </authorList>
    </citation>
    <scope>NUCLEOTIDE SEQUENCE [LARGE SCALE GENOMIC DNA]</scope>
    <source>
        <strain evidence="2">ATCC PRA-205</strain>
    </source>
</reference>
<evidence type="ECO:0000313" key="2">
    <source>
        <dbReference type="EMBL" id="KAF4699172.1"/>
    </source>
</evidence>
<protein>
    <submittedName>
        <fullName evidence="2">Uncharacterized protein</fullName>
    </submittedName>
</protein>
<comment type="caution">
    <text evidence="2">The sequence shown here is derived from an EMBL/GenBank/DDBJ whole genome shotgun (WGS) entry which is preliminary data.</text>
</comment>